<proteinExistence type="predicted"/>
<accession>A0ABY4FWR6</accession>
<dbReference type="EMBL" id="CP095043">
    <property type="protein sequence ID" value="UOQ60746.1"/>
    <property type="molecule type" value="Genomic_DNA"/>
</dbReference>
<keyword evidence="3" id="KW-1185">Reference proteome</keyword>
<dbReference type="RefSeq" id="WP_244686630.1">
    <property type="nucleotide sequence ID" value="NZ_CP095043.1"/>
</dbReference>
<evidence type="ECO:0000313" key="2">
    <source>
        <dbReference type="EMBL" id="UOQ60746.1"/>
    </source>
</evidence>
<sequence length="160" mass="18301">MKTSYPECGDPVLQPRDSSSDLESPTGLLWGIDLSRCTSKQLGKACLQESEAELRGCLDQFTSVKKVVVAFRLPEQRNVFADLKVPERRAVKLHNDLERERSRDVPFVYLDITGCQDLNLLRRRIDEVMHLPASTWSTILLDWHDAELQPIHEVMAEQVL</sequence>
<protein>
    <recommendedName>
        <fullName evidence="4">Resolvase/invertase-type recombinase catalytic domain-containing protein</fullName>
    </recommendedName>
</protein>
<reference evidence="2 3" key="1">
    <citation type="submission" date="2022-04" db="EMBL/GenBank/DDBJ databases">
        <title>Leucobacter sp. isolated from rhizosphere of onion.</title>
        <authorList>
            <person name="Won M."/>
            <person name="Lee C.-M."/>
            <person name="Woen H.-Y."/>
            <person name="Kwon S.-W."/>
        </authorList>
    </citation>
    <scope>NUCLEOTIDE SEQUENCE [LARGE SCALE GENOMIC DNA]</scope>
    <source>
        <strain evidence="2 3">H25R-14</strain>
    </source>
</reference>
<evidence type="ECO:0008006" key="4">
    <source>
        <dbReference type="Google" id="ProtNLM"/>
    </source>
</evidence>
<evidence type="ECO:0000313" key="3">
    <source>
        <dbReference type="Proteomes" id="UP000831775"/>
    </source>
</evidence>
<dbReference type="Proteomes" id="UP000831775">
    <property type="component" value="Chromosome"/>
</dbReference>
<gene>
    <name evidence="2" type="ORF">MUN76_01820</name>
</gene>
<organism evidence="2 3">
    <name type="scientific">Leucobacter rhizosphaerae</name>
    <dbReference type="NCBI Taxonomy" id="2932245"/>
    <lineage>
        <taxon>Bacteria</taxon>
        <taxon>Bacillati</taxon>
        <taxon>Actinomycetota</taxon>
        <taxon>Actinomycetes</taxon>
        <taxon>Micrococcales</taxon>
        <taxon>Microbacteriaceae</taxon>
        <taxon>Leucobacter</taxon>
    </lineage>
</organism>
<feature type="region of interest" description="Disordered" evidence="1">
    <location>
        <begin position="1"/>
        <end position="23"/>
    </location>
</feature>
<evidence type="ECO:0000256" key="1">
    <source>
        <dbReference type="SAM" id="MobiDB-lite"/>
    </source>
</evidence>
<name>A0ABY4FWR6_9MICO</name>